<evidence type="ECO:0000259" key="5">
    <source>
        <dbReference type="SMART" id="SM00849"/>
    </source>
</evidence>
<accession>A0A2T4Q1X3</accession>
<evidence type="ECO:0000313" key="7">
    <source>
        <dbReference type="Proteomes" id="UP000240717"/>
    </source>
</evidence>
<keyword evidence="4" id="KW-0862">Zinc</keyword>
<proteinExistence type="inferred from homology"/>
<evidence type="ECO:0000256" key="2">
    <source>
        <dbReference type="ARBA" id="ARBA00022723"/>
    </source>
</evidence>
<dbReference type="STRING" id="1194526.A284_05045"/>
<dbReference type="SMART" id="SM00849">
    <property type="entry name" value="Lactamase_B"/>
    <property type="match status" value="1"/>
</dbReference>
<dbReference type="PANTHER" id="PTHR42978:SF6">
    <property type="entry name" value="QUORUM-QUENCHING LACTONASE YTNP-RELATED"/>
    <property type="match status" value="1"/>
</dbReference>
<dbReference type="GO" id="GO:0046872">
    <property type="term" value="F:metal ion binding"/>
    <property type="evidence" value="ECO:0007669"/>
    <property type="project" value="UniProtKB-KW"/>
</dbReference>
<organism evidence="6 7">
    <name type="scientific">Staphylococcus warneri</name>
    <dbReference type="NCBI Taxonomy" id="1292"/>
    <lineage>
        <taxon>Bacteria</taxon>
        <taxon>Bacillati</taxon>
        <taxon>Bacillota</taxon>
        <taxon>Bacilli</taxon>
        <taxon>Bacillales</taxon>
        <taxon>Staphylococcaceae</taxon>
        <taxon>Staphylococcus</taxon>
    </lineage>
</organism>
<dbReference type="Proteomes" id="UP000240717">
    <property type="component" value="Unassembled WGS sequence"/>
</dbReference>
<dbReference type="Pfam" id="PF00753">
    <property type="entry name" value="Lactamase_B"/>
    <property type="match status" value="1"/>
</dbReference>
<comment type="caution">
    <text evidence="6">The sequence shown here is derived from an EMBL/GenBank/DDBJ whole genome shotgun (WGS) entry which is preliminary data.</text>
</comment>
<dbReference type="EMBL" id="PZEV01000009">
    <property type="protein sequence ID" value="PTI51718.1"/>
    <property type="molecule type" value="Genomic_DNA"/>
</dbReference>
<dbReference type="CDD" id="cd07728">
    <property type="entry name" value="YtnP-like_MBL-fold"/>
    <property type="match status" value="1"/>
</dbReference>
<dbReference type="InterPro" id="IPR001279">
    <property type="entry name" value="Metallo-B-lactamas"/>
</dbReference>
<dbReference type="RefSeq" id="WP_049425506.1">
    <property type="nucleotide sequence ID" value="NZ_JBLGEG010000005.1"/>
</dbReference>
<comment type="similarity">
    <text evidence="1">Belongs to the metallo-beta-lactamase superfamily.</text>
</comment>
<sequence length="278" mass="32289">MRLGALTIDDINGGNTHIDGGAMFGVVPKPLWTRKYKVNDKNQVHTPTHPILIQHPDYNILIDAGIGNNKLTDKQKRNSGVTQESFIKEELAYFGLTPDDIDMVLMTHLHFDHAAGLTNEHGHALFKNATHYIQQDEWHEFLAPNIRSQATYWKENQGDYEEKVILFKDNIEPVPGIRMIHTGGHSNGHCIITIESEGQKAVHMADIFPTLAHRNPLWVTAYDDYPMTSIEEKERCIPYYIFNDYWFLFYHDEEYFALKFDLDKHNVKETVKRAYRQY</sequence>
<evidence type="ECO:0000256" key="1">
    <source>
        <dbReference type="ARBA" id="ARBA00007749"/>
    </source>
</evidence>
<name>A0A2T4Q1X3_STAWA</name>
<dbReference type="GO" id="GO:0016787">
    <property type="term" value="F:hydrolase activity"/>
    <property type="evidence" value="ECO:0007669"/>
    <property type="project" value="UniProtKB-KW"/>
</dbReference>
<keyword evidence="2" id="KW-0479">Metal-binding</keyword>
<evidence type="ECO:0000313" key="6">
    <source>
        <dbReference type="EMBL" id="PTI51718.1"/>
    </source>
</evidence>
<dbReference type="PANTHER" id="PTHR42978">
    <property type="entry name" value="QUORUM-QUENCHING LACTONASE YTNP-RELATED-RELATED"/>
    <property type="match status" value="1"/>
</dbReference>
<dbReference type="InterPro" id="IPR051013">
    <property type="entry name" value="MBL_superfamily_lactonases"/>
</dbReference>
<dbReference type="Gene3D" id="3.60.15.10">
    <property type="entry name" value="Ribonuclease Z/Hydroxyacylglutathione hydrolase-like"/>
    <property type="match status" value="1"/>
</dbReference>
<protein>
    <submittedName>
        <fullName evidence="6">MBL fold metallo-hydrolase</fullName>
    </submittedName>
</protein>
<evidence type="ECO:0000256" key="4">
    <source>
        <dbReference type="ARBA" id="ARBA00022833"/>
    </source>
</evidence>
<reference evidence="6 7" key="1">
    <citation type="journal article" date="2016" name="Front. Microbiol.">
        <title>Comprehensive Phylogenetic Analysis of Bovine Non-aureus Staphylococci Species Based on Whole-Genome Sequencing.</title>
        <authorList>
            <person name="Naushad S."/>
            <person name="Barkema H.W."/>
            <person name="Luby C."/>
            <person name="Condas L.A."/>
            <person name="Nobrega D.B."/>
            <person name="Carson D.A."/>
            <person name="De Buck J."/>
        </authorList>
    </citation>
    <scope>NUCLEOTIDE SEQUENCE [LARGE SCALE GENOMIC DNA]</scope>
    <source>
        <strain evidence="6 7">SNUC 2993</strain>
    </source>
</reference>
<dbReference type="SUPFAM" id="SSF56281">
    <property type="entry name" value="Metallo-hydrolase/oxidoreductase"/>
    <property type="match status" value="1"/>
</dbReference>
<evidence type="ECO:0000256" key="3">
    <source>
        <dbReference type="ARBA" id="ARBA00022801"/>
    </source>
</evidence>
<dbReference type="InterPro" id="IPR036866">
    <property type="entry name" value="RibonucZ/Hydroxyglut_hydro"/>
</dbReference>
<feature type="domain" description="Metallo-beta-lactamase" evidence="5">
    <location>
        <begin position="47"/>
        <end position="244"/>
    </location>
</feature>
<gene>
    <name evidence="6" type="ORF">BU085_04095</name>
</gene>
<dbReference type="AlphaFoldDB" id="A0A2T4Q1X3"/>
<keyword evidence="3 6" id="KW-0378">Hydrolase</keyword>